<dbReference type="PRINTS" id="PR00111">
    <property type="entry name" value="ABHYDROLASE"/>
</dbReference>
<dbReference type="InterPro" id="IPR013595">
    <property type="entry name" value="Pept_S33_TAP-like_C"/>
</dbReference>
<dbReference type="InterPro" id="IPR000073">
    <property type="entry name" value="AB_hydrolase_1"/>
</dbReference>
<dbReference type="PANTHER" id="PTHR43433:SF5">
    <property type="entry name" value="AB HYDROLASE-1 DOMAIN-CONTAINING PROTEIN"/>
    <property type="match status" value="1"/>
</dbReference>
<dbReference type="Proteomes" id="UP001081071">
    <property type="component" value="Unassembled WGS sequence"/>
</dbReference>
<comment type="caution">
    <text evidence="3">The sequence shown here is derived from an EMBL/GenBank/DDBJ whole genome shotgun (WGS) entry which is preliminary data.</text>
</comment>
<dbReference type="GO" id="GO:0016787">
    <property type="term" value="F:hydrolase activity"/>
    <property type="evidence" value="ECO:0007669"/>
    <property type="project" value="UniProtKB-KW"/>
</dbReference>
<keyword evidence="4" id="KW-1185">Reference proteome</keyword>
<feature type="domain" description="Peptidase S33 tripeptidyl aminopeptidase-like C-terminal" evidence="2">
    <location>
        <begin position="200"/>
        <end position="270"/>
    </location>
</feature>
<dbReference type="PANTHER" id="PTHR43433">
    <property type="entry name" value="HYDROLASE, ALPHA/BETA FOLD FAMILY PROTEIN"/>
    <property type="match status" value="1"/>
</dbReference>
<evidence type="ECO:0000313" key="3">
    <source>
        <dbReference type="EMBL" id="MCZ4519357.1"/>
    </source>
</evidence>
<dbReference type="EMBL" id="JAPWIJ010000005">
    <property type="protein sequence ID" value="MCZ4519357.1"/>
    <property type="molecule type" value="Genomic_DNA"/>
</dbReference>
<sequence>MPWAINETPTGKVRLHWDEQGSGEPVVLVMGHLFSGDMWYPVIPALAEHYRVIWFDNRGTGESSATSTATVADMAADVAAVMDAAKVESAHVYGVSMGGGIVLQLAHDAPARVRSMVLGCTAMRSPEYSPPQPPGFLARRLKYRVPIRVLKPVLRKRLYGPIATRSAVECDLDVLSRMRFSARGVYAQDLAIAGYDMTPDRTATLTQPALVLHGTADEAVPHSAAVTLTQTLPNARLVTYEGAGHNYPVDVGARANVDVLQFLADRTRKAGNRT</sequence>
<accession>A0ABT4MEG3</accession>
<evidence type="ECO:0000313" key="4">
    <source>
        <dbReference type="Proteomes" id="UP001081071"/>
    </source>
</evidence>
<organism evidence="3 4">
    <name type="scientific">Rhodococcus ruber</name>
    <dbReference type="NCBI Taxonomy" id="1830"/>
    <lineage>
        <taxon>Bacteria</taxon>
        <taxon>Bacillati</taxon>
        <taxon>Actinomycetota</taxon>
        <taxon>Actinomycetes</taxon>
        <taxon>Mycobacteriales</taxon>
        <taxon>Nocardiaceae</taxon>
        <taxon>Rhodococcus</taxon>
    </lineage>
</organism>
<evidence type="ECO:0000259" key="2">
    <source>
        <dbReference type="Pfam" id="PF08386"/>
    </source>
</evidence>
<keyword evidence="3" id="KW-0378">Hydrolase</keyword>
<feature type="domain" description="AB hydrolase-1" evidence="1">
    <location>
        <begin position="25"/>
        <end position="132"/>
    </location>
</feature>
<reference evidence="3" key="1">
    <citation type="submission" date="2022-12" db="EMBL/GenBank/DDBJ databases">
        <authorList>
            <person name="Krivoruchko A.V."/>
            <person name="Elkin A."/>
        </authorList>
    </citation>
    <scope>NUCLEOTIDE SEQUENCE</scope>
    <source>
        <strain evidence="3">IEGM 1391</strain>
    </source>
</reference>
<dbReference type="RefSeq" id="WP_269604681.1">
    <property type="nucleotide sequence ID" value="NZ_JAPWIJ010000005.1"/>
</dbReference>
<protein>
    <submittedName>
        <fullName evidence="3">Alpha/beta hydrolase</fullName>
    </submittedName>
</protein>
<dbReference type="Pfam" id="PF08386">
    <property type="entry name" value="Abhydrolase_4"/>
    <property type="match status" value="1"/>
</dbReference>
<dbReference type="Pfam" id="PF00561">
    <property type="entry name" value="Abhydrolase_1"/>
    <property type="match status" value="1"/>
</dbReference>
<evidence type="ECO:0000259" key="1">
    <source>
        <dbReference type="Pfam" id="PF00561"/>
    </source>
</evidence>
<proteinExistence type="predicted"/>
<dbReference type="InterPro" id="IPR050471">
    <property type="entry name" value="AB_hydrolase"/>
</dbReference>
<dbReference type="SUPFAM" id="SSF53474">
    <property type="entry name" value="alpha/beta-Hydrolases"/>
    <property type="match status" value="1"/>
</dbReference>
<gene>
    <name evidence="3" type="ORF">O4220_12600</name>
</gene>
<name>A0ABT4MEG3_9NOCA</name>
<dbReference type="Gene3D" id="3.40.50.1820">
    <property type="entry name" value="alpha/beta hydrolase"/>
    <property type="match status" value="1"/>
</dbReference>
<dbReference type="InterPro" id="IPR029058">
    <property type="entry name" value="AB_hydrolase_fold"/>
</dbReference>